<proteinExistence type="predicted"/>
<accession>A0ACC2HGX5</accession>
<evidence type="ECO:0000313" key="2">
    <source>
        <dbReference type="Proteomes" id="UP001157502"/>
    </source>
</evidence>
<evidence type="ECO:0000313" key="1">
    <source>
        <dbReference type="EMBL" id="KAJ8014930.1"/>
    </source>
</evidence>
<dbReference type="Proteomes" id="UP001157502">
    <property type="component" value="Chromosome 2"/>
</dbReference>
<gene>
    <name evidence="1" type="ORF">DPEC_G00020880</name>
</gene>
<keyword evidence="2" id="KW-1185">Reference proteome</keyword>
<dbReference type="EMBL" id="CM055729">
    <property type="protein sequence ID" value="KAJ8014930.1"/>
    <property type="molecule type" value="Genomic_DNA"/>
</dbReference>
<protein>
    <submittedName>
        <fullName evidence="1">Uncharacterized protein</fullName>
    </submittedName>
</protein>
<reference evidence="1" key="1">
    <citation type="submission" date="2021-05" db="EMBL/GenBank/DDBJ databases">
        <authorList>
            <person name="Pan Q."/>
            <person name="Jouanno E."/>
            <person name="Zahm M."/>
            <person name="Klopp C."/>
            <person name="Cabau C."/>
            <person name="Louis A."/>
            <person name="Berthelot C."/>
            <person name="Parey E."/>
            <person name="Roest Crollius H."/>
            <person name="Montfort J."/>
            <person name="Robinson-Rechavi M."/>
            <person name="Bouchez O."/>
            <person name="Lampietro C."/>
            <person name="Lopez Roques C."/>
            <person name="Donnadieu C."/>
            <person name="Postlethwait J."/>
            <person name="Bobe J."/>
            <person name="Dillon D."/>
            <person name="Chandos A."/>
            <person name="von Hippel F."/>
            <person name="Guiguen Y."/>
        </authorList>
    </citation>
    <scope>NUCLEOTIDE SEQUENCE</scope>
    <source>
        <strain evidence="1">YG-Jan2019</strain>
    </source>
</reference>
<comment type="caution">
    <text evidence="1">The sequence shown here is derived from an EMBL/GenBank/DDBJ whole genome shotgun (WGS) entry which is preliminary data.</text>
</comment>
<sequence>MENGVRTLEIRYWCLHPSVVPVSEPVKSGQPEPESVPSGVQDPEQDESSLLEPKRSVPATTPDHQMLSFCMHSLSASLNTSPDLYNRLPTATINAHSQAQICFSTTSRPAHVSAKTTSFSVSLTDTLPTSTPDPFSSPSQDFAPVSHVHLSCFPQVMSVSVIPPVCPWSTQVVVTSKYFLSSLP</sequence>
<name>A0ACC2HGX5_DALPE</name>
<organism evidence="1 2">
    <name type="scientific">Dallia pectoralis</name>
    <name type="common">Alaska blackfish</name>
    <dbReference type="NCBI Taxonomy" id="75939"/>
    <lineage>
        <taxon>Eukaryota</taxon>
        <taxon>Metazoa</taxon>
        <taxon>Chordata</taxon>
        <taxon>Craniata</taxon>
        <taxon>Vertebrata</taxon>
        <taxon>Euteleostomi</taxon>
        <taxon>Actinopterygii</taxon>
        <taxon>Neopterygii</taxon>
        <taxon>Teleostei</taxon>
        <taxon>Protacanthopterygii</taxon>
        <taxon>Esociformes</taxon>
        <taxon>Umbridae</taxon>
        <taxon>Dallia</taxon>
    </lineage>
</organism>